<protein>
    <submittedName>
        <fullName evidence="2">Oxysterol-binding protein-related protein 2</fullName>
    </submittedName>
</protein>
<dbReference type="Proteomes" id="UP000325081">
    <property type="component" value="Unassembled WGS sequence"/>
</dbReference>
<gene>
    <name evidence="2" type="ORF">STAS_10091</name>
</gene>
<evidence type="ECO:0000313" key="2">
    <source>
        <dbReference type="EMBL" id="GER33918.1"/>
    </source>
</evidence>
<feature type="region of interest" description="Disordered" evidence="1">
    <location>
        <begin position="1"/>
        <end position="26"/>
    </location>
</feature>
<organism evidence="2 3">
    <name type="scientific">Striga asiatica</name>
    <name type="common">Asiatic witchweed</name>
    <name type="synonym">Buchnera asiatica</name>
    <dbReference type="NCBI Taxonomy" id="4170"/>
    <lineage>
        <taxon>Eukaryota</taxon>
        <taxon>Viridiplantae</taxon>
        <taxon>Streptophyta</taxon>
        <taxon>Embryophyta</taxon>
        <taxon>Tracheophyta</taxon>
        <taxon>Spermatophyta</taxon>
        <taxon>Magnoliopsida</taxon>
        <taxon>eudicotyledons</taxon>
        <taxon>Gunneridae</taxon>
        <taxon>Pentapetalae</taxon>
        <taxon>asterids</taxon>
        <taxon>lamiids</taxon>
        <taxon>Lamiales</taxon>
        <taxon>Orobanchaceae</taxon>
        <taxon>Buchnereae</taxon>
        <taxon>Striga</taxon>
    </lineage>
</organism>
<proteinExistence type="predicted"/>
<accession>A0A5A7PMS0</accession>
<comment type="caution">
    <text evidence="2">The sequence shown here is derived from an EMBL/GenBank/DDBJ whole genome shotgun (WGS) entry which is preliminary data.</text>
</comment>
<sequence length="111" mass="12509">MVLTPAHQSINGETDSSLKAITPVTAEHQPMDIQSKSIIPTNNILLLDFNYNSKPPEHGQIMNFTTATSQQLPPTDHSPLNNNTTFKRHPRNLWLSSDPFRIVVPMDPMYD</sequence>
<dbReference type="AlphaFoldDB" id="A0A5A7PMS0"/>
<feature type="compositionally biased region" description="Polar residues" evidence="1">
    <location>
        <begin position="1"/>
        <end position="19"/>
    </location>
</feature>
<name>A0A5A7PMS0_STRAF</name>
<keyword evidence="3" id="KW-1185">Reference proteome</keyword>
<evidence type="ECO:0000256" key="1">
    <source>
        <dbReference type="SAM" id="MobiDB-lite"/>
    </source>
</evidence>
<dbReference type="EMBL" id="BKCP01004816">
    <property type="protein sequence ID" value="GER33918.1"/>
    <property type="molecule type" value="Genomic_DNA"/>
</dbReference>
<reference evidence="3" key="1">
    <citation type="journal article" date="2019" name="Curr. Biol.">
        <title>Genome Sequence of Striga asiatica Provides Insight into the Evolution of Plant Parasitism.</title>
        <authorList>
            <person name="Yoshida S."/>
            <person name="Kim S."/>
            <person name="Wafula E.K."/>
            <person name="Tanskanen J."/>
            <person name="Kim Y.M."/>
            <person name="Honaas L."/>
            <person name="Yang Z."/>
            <person name="Spallek T."/>
            <person name="Conn C.E."/>
            <person name="Ichihashi Y."/>
            <person name="Cheong K."/>
            <person name="Cui S."/>
            <person name="Der J.P."/>
            <person name="Gundlach H."/>
            <person name="Jiao Y."/>
            <person name="Hori C."/>
            <person name="Ishida J.K."/>
            <person name="Kasahara H."/>
            <person name="Kiba T."/>
            <person name="Kim M.S."/>
            <person name="Koo N."/>
            <person name="Laohavisit A."/>
            <person name="Lee Y.H."/>
            <person name="Lumba S."/>
            <person name="McCourt P."/>
            <person name="Mortimer J.C."/>
            <person name="Mutuku J.M."/>
            <person name="Nomura T."/>
            <person name="Sasaki-Sekimoto Y."/>
            <person name="Seto Y."/>
            <person name="Wang Y."/>
            <person name="Wakatake T."/>
            <person name="Sakakibara H."/>
            <person name="Demura T."/>
            <person name="Yamaguchi S."/>
            <person name="Yoneyama K."/>
            <person name="Manabe R.I."/>
            <person name="Nelson D.C."/>
            <person name="Schulman A.H."/>
            <person name="Timko M.P."/>
            <person name="dePamphilis C.W."/>
            <person name="Choi D."/>
            <person name="Shirasu K."/>
        </authorList>
    </citation>
    <scope>NUCLEOTIDE SEQUENCE [LARGE SCALE GENOMIC DNA]</scope>
    <source>
        <strain evidence="3">cv. UVA1</strain>
    </source>
</reference>
<evidence type="ECO:0000313" key="3">
    <source>
        <dbReference type="Proteomes" id="UP000325081"/>
    </source>
</evidence>